<keyword evidence="4 10" id="KW-0436">Ligase</keyword>
<dbReference type="Gene3D" id="3.30.470.20">
    <property type="entry name" value="ATP-grasp fold, B domain"/>
    <property type="match status" value="1"/>
</dbReference>
<evidence type="ECO:0000256" key="8">
    <source>
        <dbReference type="ARBA" id="ARBA00022984"/>
    </source>
</evidence>
<dbReference type="NCBIfam" id="NF002378">
    <property type="entry name" value="PRK01372.1"/>
    <property type="match status" value="1"/>
</dbReference>
<evidence type="ECO:0000256" key="1">
    <source>
        <dbReference type="ARBA" id="ARBA00004496"/>
    </source>
</evidence>
<comment type="cofactor">
    <cofactor evidence="12">
        <name>Mg(2+)</name>
        <dbReference type="ChEBI" id="CHEBI:18420"/>
    </cofactor>
    <cofactor evidence="12">
        <name>Mn(2+)</name>
        <dbReference type="ChEBI" id="CHEBI:29035"/>
    </cofactor>
    <text evidence="12">Binds 2 magnesium or manganese ions per subunit.</text>
</comment>
<dbReference type="EMBL" id="JAPDOD010000015">
    <property type="protein sequence ID" value="MDA0162026.1"/>
    <property type="molecule type" value="Genomic_DNA"/>
</dbReference>
<dbReference type="GO" id="GO:0005524">
    <property type="term" value="F:ATP binding"/>
    <property type="evidence" value="ECO:0007669"/>
    <property type="project" value="UniProtKB-UniRule"/>
</dbReference>
<name>A0A9X3MU85_9ACTN</name>
<evidence type="ECO:0000256" key="7">
    <source>
        <dbReference type="ARBA" id="ARBA00022960"/>
    </source>
</evidence>
<gene>
    <name evidence="10" type="primary">ddl</name>
    <name evidence="15" type="ORF">OM076_17260</name>
</gene>
<comment type="similarity">
    <text evidence="2 10">Belongs to the D-alanine--D-alanine ligase family.</text>
</comment>
<feature type="active site" evidence="11">
    <location>
        <position position="13"/>
    </location>
</feature>
<dbReference type="Proteomes" id="UP001149140">
    <property type="component" value="Unassembled WGS sequence"/>
</dbReference>
<evidence type="ECO:0000256" key="11">
    <source>
        <dbReference type="PIRSR" id="PIRSR039102-1"/>
    </source>
</evidence>
<dbReference type="Gene3D" id="3.40.50.20">
    <property type="match status" value="1"/>
</dbReference>
<dbReference type="AlphaFoldDB" id="A0A9X3MU85"/>
<dbReference type="Gene3D" id="3.30.1490.20">
    <property type="entry name" value="ATP-grasp fold, A domain"/>
    <property type="match status" value="1"/>
</dbReference>
<dbReference type="InterPro" id="IPR011761">
    <property type="entry name" value="ATP-grasp"/>
</dbReference>
<dbReference type="SUPFAM" id="SSF56059">
    <property type="entry name" value="Glutathione synthetase ATP-binding domain-like"/>
    <property type="match status" value="1"/>
</dbReference>
<feature type="domain" description="ATP-grasp" evidence="14">
    <location>
        <begin position="99"/>
        <end position="306"/>
    </location>
</feature>
<feature type="active site" evidence="11">
    <location>
        <position position="149"/>
    </location>
</feature>
<keyword evidence="9 10" id="KW-0961">Cell wall biogenesis/degradation</keyword>
<evidence type="ECO:0000256" key="3">
    <source>
        <dbReference type="ARBA" id="ARBA00022490"/>
    </source>
</evidence>
<dbReference type="PROSITE" id="PS00844">
    <property type="entry name" value="DALA_DALA_LIGASE_2"/>
    <property type="match status" value="1"/>
</dbReference>
<dbReference type="NCBIfam" id="TIGR01205">
    <property type="entry name" value="D_ala_D_alaTIGR"/>
    <property type="match status" value="1"/>
</dbReference>
<evidence type="ECO:0000313" key="15">
    <source>
        <dbReference type="EMBL" id="MDA0162026.1"/>
    </source>
</evidence>
<protein>
    <recommendedName>
        <fullName evidence="10">D-alanine--D-alanine ligase</fullName>
        <ecNumber evidence="10">6.3.2.4</ecNumber>
    </recommendedName>
    <alternativeName>
        <fullName evidence="10">D-Ala-D-Ala ligase</fullName>
    </alternativeName>
    <alternativeName>
        <fullName evidence="10">D-alanylalanine synthetase</fullName>
    </alternativeName>
</protein>
<feature type="binding site" evidence="12">
    <location>
        <position position="273"/>
    </location>
    <ligand>
        <name>Mg(2+)</name>
        <dbReference type="ChEBI" id="CHEBI:18420"/>
        <label>2</label>
    </ligand>
</feature>
<feature type="binding site" evidence="12">
    <location>
        <position position="273"/>
    </location>
    <ligand>
        <name>Mg(2+)</name>
        <dbReference type="ChEBI" id="CHEBI:18420"/>
        <label>1</label>
    </ligand>
</feature>
<dbReference type="PANTHER" id="PTHR23132">
    <property type="entry name" value="D-ALANINE--D-ALANINE LIGASE"/>
    <property type="match status" value="1"/>
</dbReference>
<dbReference type="GO" id="GO:0009252">
    <property type="term" value="P:peptidoglycan biosynthetic process"/>
    <property type="evidence" value="ECO:0007669"/>
    <property type="project" value="UniProtKB-UniRule"/>
</dbReference>
<keyword evidence="7 10" id="KW-0133">Cell shape</keyword>
<accession>A0A9X3MU85</accession>
<reference evidence="15" key="1">
    <citation type="submission" date="2022-10" db="EMBL/GenBank/DDBJ databases">
        <title>The WGS of Solirubrobacter ginsenosidimutans DSM 21036.</title>
        <authorList>
            <person name="Jiang Z."/>
        </authorList>
    </citation>
    <scope>NUCLEOTIDE SEQUENCE</scope>
    <source>
        <strain evidence="15">DSM 21036</strain>
    </source>
</reference>
<comment type="catalytic activity">
    <reaction evidence="10">
        <text>2 D-alanine + ATP = D-alanyl-D-alanine + ADP + phosphate + H(+)</text>
        <dbReference type="Rhea" id="RHEA:11224"/>
        <dbReference type="ChEBI" id="CHEBI:15378"/>
        <dbReference type="ChEBI" id="CHEBI:30616"/>
        <dbReference type="ChEBI" id="CHEBI:43474"/>
        <dbReference type="ChEBI" id="CHEBI:57416"/>
        <dbReference type="ChEBI" id="CHEBI:57822"/>
        <dbReference type="ChEBI" id="CHEBI:456216"/>
        <dbReference type="EC" id="6.3.2.4"/>
    </reaction>
</comment>
<dbReference type="Pfam" id="PF01820">
    <property type="entry name" value="Dala_Dala_lig_N"/>
    <property type="match status" value="1"/>
</dbReference>
<dbReference type="GO" id="GO:0005737">
    <property type="term" value="C:cytoplasm"/>
    <property type="evidence" value="ECO:0007669"/>
    <property type="project" value="UniProtKB-SubCell"/>
</dbReference>
<keyword evidence="5 13" id="KW-0547">Nucleotide-binding</keyword>
<keyword evidence="12" id="KW-0464">Manganese</keyword>
<dbReference type="Pfam" id="PF07478">
    <property type="entry name" value="Dala_Dala_lig_C"/>
    <property type="match status" value="1"/>
</dbReference>
<keyword evidence="6 13" id="KW-0067">ATP-binding</keyword>
<feature type="active site" evidence="11">
    <location>
        <position position="284"/>
    </location>
</feature>
<dbReference type="InterPro" id="IPR005905">
    <property type="entry name" value="D_ala_D_ala"/>
</dbReference>
<comment type="pathway">
    <text evidence="10">Cell wall biogenesis; peptidoglycan biosynthesis.</text>
</comment>
<evidence type="ECO:0000256" key="4">
    <source>
        <dbReference type="ARBA" id="ARBA00022598"/>
    </source>
</evidence>
<dbReference type="GO" id="GO:0008360">
    <property type="term" value="P:regulation of cell shape"/>
    <property type="evidence" value="ECO:0007669"/>
    <property type="project" value="UniProtKB-KW"/>
</dbReference>
<comment type="caution">
    <text evidence="15">The sequence shown here is derived from an EMBL/GenBank/DDBJ whole genome shotgun (WGS) entry which is preliminary data.</text>
</comment>
<keyword evidence="12" id="KW-0479">Metal-binding</keyword>
<keyword evidence="12" id="KW-0460">Magnesium</keyword>
<comment type="subcellular location">
    <subcellularLocation>
        <location evidence="1 10">Cytoplasm</location>
    </subcellularLocation>
</comment>
<dbReference type="InterPro" id="IPR013815">
    <property type="entry name" value="ATP_grasp_subdomain_1"/>
</dbReference>
<dbReference type="SUPFAM" id="SSF52440">
    <property type="entry name" value="PreATP-grasp domain"/>
    <property type="match status" value="1"/>
</dbReference>
<evidence type="ECO:0000256" key="10">
    <source>
        <dbReference type="HAMAP-Rule" id="MF_00047"/>
    </source>
</evidence>
<evidence type="ECO:0000256" key="5">
    <source>
        <dbReference type="ARBA" id="ARBA00022741"/>
    </source>
</evidence>
<dbReference type="EC" id="6.3.2.4" evidence="10"/>
<evidence type="ECO:0000256" key="6">
    <source>
        <dbReference type="ARBA" id="ARBA00022840"/>
    </source>
</evidence>
<feature type="binding site" evidence="12">
    <location>
        <position position="275"/>
    </location>
    <ligand>
        <name>Mg(2+)</name>
        <dbReference type="ChEBI" id="CHEBI:18420"/>
        <label>2</label>
    </ligand>
</feature>
<proteinExistence type="inferred from homology"/>
<evidence type="ECO:0000313" key="16">
    <source>
        <dbReference type="Proteomes" id="UP001149140"/>
    </source>
</evidence>
<dbReference type="InterPro" id="IPR011127">
    <property type="entry name" value="Dala_Dala_lig_N"/>
</dbReference>
<dbReference type="HAMAP" id="MF_00047">
    <property type="entry name" value="Dala_Dala_lig"/>
    <property type="match status" value="1"/>
</dbReference>
<dbReference type="InterPro" id="IPR016185">
    <property type="entry name" value="PreATP-grasp_dom_sf"/>
</dbReference>
<keyword evidence="3 10" id="KW-0963">Cytoplasm</keyword>
<keyword evidence="8 10" id="KW-0573">Peptidoglycan synthesis</keyword>
<feature type="binding site" evidence="12">
    <location>
        <position position="261"/>
    </location>
    <ligand>
        <name>Mg(2+)</name>
        <dbReference type="ChEBI" id="CHEBI:18420"/>
        <label>1</label>
    </ligand>
</feature>
<evidence type="ECO:0000256" key="13">
    <source>
        <dbReference type="PROSITE-ProRule" id="PRU00409"/>
    </source>
</evidence>
<dbReference type="GO" id="GO:0071555">
    <property type="term" value="P:cell wall organization"/>
    <property type="evidence" value="ECO:0007669"/>
    <property type="project" value="UniProtKB-KW"/>
</dbReference>
<dbReference type="GO" id="GO:0008716">
    <property type="term" value="F:D-alanine-D-alanine ligase activity"/>
    <property type="evidence" value="ECO:0007669"/>
    <property type="project" value="UniProtKB-UniRule"/>
</dbReference>
<keyword evidence="16" id="KW-1185">Reference proteome</keyword>
<sequence>MKVAVLKGGASMERTVSLRSGARVEDALARLGHDVLPIDVGPDLVDRLTAERPDVAFVALHGRGGEDGTVQELLELVGIPYTASRPGACIRCMDKVVAKHALRDAGIPTPDFYAFNQTAFEDLGAARALPAIEERLEFPIVVKPAGQGSALGIKFARTAADVPNALVAAFSYDTKVILERFVDGRDLAVSVLDSADGPEALPVVEAIPDTDDFYDFEARYVIGATRFVCPADLPPEVTLRAQELALATWKVLGCSGFARVDLMLAGDELTVLEANAIPGLTDTSLLPLAAEAAGIGFDDFVARVLDLAVARAPA</sequence>
<dbReference type="PIRSF" id="PIRSF039102">
    <property type="entry name" value="Ddl/VanB"/>
    <property type="match status" value="1"/>
</dbReference>
<dbReference type="RefSeq" id="WP_270041260.1">
    <property type="nucleotide sequence ID" value="NZ_JAPDOD010000015.1"/>
</dbReference>
<dbReference type="PROSITE" id="PS50975">
    <property type="entry name" value="ATP_GRASP"/>
    <property type="match status" value="1"/>
</dbReference>
<evidence type="ECO:0000256" key="9">
    <source>
        <dbReference type="ARBA" id="ARBA00023316"/>
    </source>
</evidence>
<evidence type="ECO:0000256" key="12">
    <source>
        <dbReference type="PIRSR" id="PIRSR039102-3"/>
    </source>
</evidence>
<organism evidence="15 16">
    <name type="scientific">Solirubrobacter ginsenosidimutans</name>
    <dbReference type="NCBI Taxonomy" id="490573"/>
    <lineage>
        <taxon>Bacteria</taxon>
        <taxon>Bacillati</taxon>
        <taxon>Actinomycetota</taxon>
        <taxon>Thermoleophilia</taxon>
        <taxon>Solirubrobacterales</taxon>
        <taxon>Solirubrobacteraceae</taxon>
        <taxon>Solirubrobacter</taxon>
    </lineage>
</organism>
<dbReference type="PANTHER" id="PTHR23132:SF23">
    <property type="entry name" value="D-ALANINE--D-ALANINE LIGASE B"/>
    <property type="match status" value="1"/>
</dbReference>
<comment type="function">
    <text evidence="10">Cell wall formation.</text>
</comment>
<dbReference type="InterPro" id="IPR000291">
    <property type="entry name" value="D-Ala_lig_Van_CS"/>
</dbReference>
<dbReference type="GO" id="GO:0046872">
    <property type="term" value="F:metal ion binding"/>
    <property type="evidence" value="ECO:0007669"/>
    <property type="project" value="UniProtKB-KW"/>
</dbReference>
<evidence type="ECO:0000256" key="2">
    <source>
        <dbReference type="ARBA" id="ARBA00010871"/>
    </source>
</evidence>
<dbReference type="InterPro" id="IPR011095">
    <property type="entry name" value="Dala_Dala_lig_C"/>
</dbReference>
<evidence type="ECO:0000259" key="14">
    <source>
        <dbReference type="PROSITE" id="PS50975"/>
    </source>
</evidence>